<dbReference type="KEGG" id="blau:DQQ01_11890"/>
<dbReference type="EMBL" id="CP030280">
    <property type="protein sequence ID" value="AWY98728.1"/>
    <property type="molecule type" value="Genomic_DNA"/>
</dbReference>
<dbReference type="OrthoDB" id="9757939at2"/>
<evidence type="ECO:0000313" key="4">
    <source>
        <dbReference type="EMBL" id="AWY98728.1"/>
    </source>
</evidence>
<sequence>MERKLKMTDLEIVQKDRDSLYIGNIRTVEFDLNLPVKGENGSEITWETGHDRIISTQGKVTRPKYGMGSRTVPLTATLRYGKEKAVRVFEVRVLEEENKIQIDKVFPVRLEAEKGKVFYLPTAVVIQTKEGRVLPHLVEWENLGERIYENTGIVQEHGKIAGTQVEVPVTVEVKDCVEIQKMSQIPKVQETDKNTVLFGESFFEKAQGWSEEFLLSVNDDQMLYNFRAACGLDTKGAPEMIGWDAPDSNLRGHTTGHYLSGLALCYRAGKKEEIRKKAVYMCDSLKECQEAFSRMENIQEGFLSGYDETQFDLLEKYVRYPEIWAPYYTLHKIFAGLLDCWEYAEIPQALEIADKLGDWVYNRLSRLPHHVLMKMWSLYIAGEFGGMNDVMARLYGITGKEIHLKASRMFDNDKLFFPLSQKIDALDTLHANQHIPQIIGCMKLFEVTGEKRYYDISRFFWESVTKDHIYAIGGTGEGEMFHGPEEIGSLLSKNTAESCASYNMLKLTKELFKYEPVSSYMDYYERTMFNHIASSCEHAPTGASTYFMPLAPGFHKEFDDENSCCHGTGLESHFKYTEAIYFTDRNSIYVNLFIPSVLNLEDIEVRQEISPFLPEQVKIFVKRTGNRDLKIRIPYWCKGDYQIKLNGEKVEAEKLSDGYCKISGVENSEIELAFSCTLRLERTPDKPEVAALCYGPYVLAALTEEEDFLHLCLTEENLENMVRKEENLHFICGKTVFVPLYSICHERYQVYFKI</sequence>
<dbReference type="InterPro" id="IPR049046">
    <property type="entry name" value="Beta-AFase-like_GH127_middle"/>
</dbReference>
<evidence type="ECO:0000259" key="3">
    <source>
        <dbReference type="Pfam" id="PF20736"/>
    </source>
</evidence>
<accession>A0A2Z4UCL2</accession>
<proteinExistence type="predicted"/>
<organism evidence="4 5">
    <name type="scientific">Blautia argi</name>
    <dbReference type="NCBI Taxonomy" id="1912897"/>
    <lineage>
        <taxon>Bacteria</taxon>
        <taxon>Bacillati</taxon>
        <taxon>Bacillota</taxon>
        <taxon>Clostridia</taxon>
        <taxon>Lachnospirales</taxon>
        <taxon>Lachnospiraceae</taxon>
        <taxon>Blautia</taxon>
    </lineage>
</organism>
<gene>
    <name evidence="4" type="ORF">DQQ01_11890</name>
</gene>
<dbReference type="InterPro" id="IPR012878">
    <property type="entry name" value="Beta-AFase-like_GH127_cat"/>
</dbReference>
<dbReference type="PANTHER" id="PTHR31151">
    <property type="entry name" value="PROLINE-TRNA LIGASE (DUF1680)"/>
    <property type="match status" value="1"/>
</dbReference>
<protein>
    <recommendedName>
        <fullName evidence="6">Glycoside hydrolase family 127 protein</fullName>
    </recommendedName>
</protein>
<dbReference type="InterPro" id="IPR008928">
    <property type="entry name" value="6-hairpin_glycosidase_sf"/>
</dbReference>
<feature type="domain" description="Non-reducing end beta-L-arabinofuranosidase-like GH127 middle" evidence="3">
    <location>
        <begin position="588"/>
        <end position="665"/>
    </location>
</feature>
<dbReference type="Pfam" id="PF20736">
    <property type="entry name" value="Glyco_hydro127M"/>
    <property type="match status" value="1"/>
</dbReference>
<keyword evidence="5" id="KW-1185">Reference proteome</keyword>
<feature type="domain" description="Atrophied bacterial Ig" evidence="2">
    <location>
        <begin position="13"/>
        <end position="95"/>
    </location>
</feature>
<evidence type="ECO:0000259" key="1">
    <source>
        <dbReference type="Pfam" id="PF07944"/>
    </source>
</evidence>
<dbReference type="Pfam" id="PF07944">
    <property type="entry name" value="Beta-AFase-like_GH127_cat"/>
    <property type="match status" value="1"/>
</dbReference>
<dbReference type="GO" id="GO:0005975">
    <property type="term" value="P:carbohydrate metabolic process"/>
    <property type="evidence" value="ECO:0007669"/>
    <property type="project" value="InterPro"/>
</dbReference>
<evidence type="ECO:0008006" key="6">
    <source>
        <dbReference type="Google" id="ProtNLM"/>
    </source>
</evidence>
<dbReference type="InterPro" id="IPR046780">
    <property type="entry name" value="aBig_2"/>
</dbReference>
<evidence type="ECO:0000259" key="2">
    <source>
        <dbReference type="Pfam" id="PF20578"/>
    </source>
</evidence>
<name>A0A2Z4UCL2_9FIRM</name>
<dbReference type="PANTHER" id="PTHR31151:SF0">
    <property type="entry name" value="PROLINE-TRNA LIGASE (DUF1680)"/>
    <property type="match status" value="1"/>
</dbReference>
<dbReference type="Proteomes" id="UP000250003">
    <property type="component" value="Chromosome"/>
</dbReference>
<dbReference type="Pfam" id="PF20578">
    <property type="entry name" value="aBig_2"/>
    <property type="match status" value="1"/>
</dbReference>
<evidence type="ECO:0000313" key="5">
    <source>
        <dbReference type="Proteomes" id="UP000250003"/>
    </source>
</evidence>
<feature type="domain" description="Non-reducing end beta-L-arabinofuranosidase-like GH127 catalytic" evidence="1">
    <location>
        <begin position="198"/>
        <end position="577"/>
    </location>
</feature>
<reference evidence="5" key="1">
    <citation type="submission" date="2018-06" db="EMBL/GenBank/DDBJ databases">
        <title>Description of Blautia argi sp. nov., a new anaerobic isolated from dog feces.</title>
        <authorList>
            <person name="Chang Y.-H."/>
            <person name="Paek J."/>
            <person name="Shin Y."/>
        </authorList>
    </citation>
    <scope>NUCLEOTIDE SEQUENCE [LARGE SCALE GENOMIC DNA]</scope>
    <source>
        <strain evidence="5">KCTC 15426</strain>
    </source>
</reference>
<dbReference type="AlphaFoldDB" id="A0A2Z4UCL2"/>
<dbReference type="SUPFAM" id="SSF48208">
    <property type="entry name" value="Six-hairpin glycosidases"/>
    <property type="match status" value="1"/>
</dbReference>